<dbReference type="Pfam" id="PF12833">
    <property type="entry name" value="HTH_18"/>
    <property type="match status" value="1"/>
</dbReference>
<keyword evidence="6" id="KW-1185">Reference proteome</keyword>
<accession>A0ABT2LR02</accession>
<protein>
    <submittedName>
        <fullName evidence="5">AraC family transcriptional regulator</fullName>
    </submittedName>
</protein>
<evidence type="ECO:0000256" key="1">
    <source>
        <dbReference type="ARBA" id="ARBA00023015"/>
    </source>
</evidence>
<evidence type="ECO:0000313" key="5">
    <source>
        <dbReference type="EMBL" id="MCT7376973.1"/>
    </source>
</evidence>
<evidence type="ECO:0000259" key="4">
    <source>
        <dbReference type="PROSITE" id="PS01124"/>
    </source>
</evidence>
<dbReference type="EMBL" id="JAOCZP010000005">
    <property type="protein sequence ID" value="MCT7376973.1"/>
    <property type="molecule type" value="Genomic_DNA"/>
</dbReference>
<keyword evidence="2" id="KW-0238">DNA-binding</keyword>
<proteinExistence type="predicted"/>
<dbReference type="InterPro" id="IPR009057">
    <property type="entry name" value="Homeodomain-like_sf"/>
</dbReference>
<sequence>MPAPDGLYERAAVSPALRPFWHVDEMRTFFVGPLEYNRLHQHGAPVYLAGMYSKFGLRIHGGRWHWCRTAVIPAGVLHELDLAGYPLAVFYVEPSVGGVDALVPLSGDSWEVDGVLVGRSGEFSIMRELWEDSASARWAGQALDDLLAYSKLRAAKRMDPRVSAAADYLRMHSDELTPVMKLARNAGLSASQFQRMFTREVGVPFRRYRAWNRMRVAISEIANGSNFTTAAHAAGFADQAHFTNDFRRTFGAPPSVSLLGLRNTAYHEEGANLPVLAL</sequence>
<dbReference type="SUPFAM" id="SSF46689">
    <property type="entry name" value="Homeodomain-like"/>
    <property type="match status" value="2"/>
</dbReference>
<organism evidence="5 6">
    <name type="scientific">Chelativorans salis</name>
    <dbReference type="NCBI Taxonomy" id="2978478"/>
    <lineage>
        <taxon>Bacteria</taxon>
        <taxon>Pseudomonadati</taxon>
        <taxon>Pseudomonadota</taxon>
        <taxon>Alphaproteobacteria</taxon>
        <taxon>Hyphomicrobiales</taxon>
        <taxon>Phyllobacteriaceae</taxon>
        <taxon>Chelativorans</taxon>
    </lineage>
</organism>
<gene>
    <name evidence="5" type="ORF">N5A92_18265</name>
</gene>
<dbReference type="InterPro" id="IPR050204">
    <property type="entry name" value="AraC_XylS_family_regulators"/>
</dbReference>
<dbReference type="PROSITE" id="PS01124">
    <property type="entry name" value="HTH_ARAC_FAMILY_2"/>
    <property type="match status" value="1"/>
</dbReference>
<dbReference type="Gene3D" id="1.10.10.60">
    <property type="entry name" value="Homeodomain-like"/>
    <property type="match status" value="1"/>
</dbReference>
<dbReference type="SMART" id="SM00342">
    <property type="entry name" value="HTH_ARAC"/>
    <property type="match status" value="1"/>
</dbReference>
<keyword evidence="3" id="KW-0804">Transcription</keyword>
<evidence type="ECO:0000256" key="3">
    <source>
        <dbReference type="ARBA" id="ARBA00023163"/>
    </source>
</evidence>
<dbReference type="PANTHER" id="PTHR46796">
    <property type="entry name" value="HTH-TYPE TRANSCRIPTIONAL ACTIVATOR RHAS-RELATED"/>
    <property type="match status" value="1"/>
</dbReference>
<keyword evidence="1" id="KW-0805">Transcription regulation</keyword>
<reference evidence="5 6" key="1">
    <citation type="submission" date="2022-09" db="EMBL/GenBank/DDBJ databases">
        <title>Chelativorans salina sp. nov., a novel slightly halophilic bacterium isolated from a saline lake sediment enrichment.</title>
        <authorList>
            <person name="Gao L."/>
            <person name="Fang B.-Z."/>
            <person name="Li W.-J."/>
        </authorList>
    </citation>
    <scope>NUCLEOTIDE SEQUENCE [LARGE SCALE GENOMIC DNA]</scope>
    <source>
        <strain evidence="5 6">EGI FJ00035</strain>
    </source>
</reference>
<evidence type="ECO:0000256" key="2">
    <source>
        <dbReference type="ARBA" id="ARBA00023125"/>
    </source>
</evidence>
<dbReference type="PROSITE" id="PS00041">
    <property type="entry name" value="HTH_ARAC_FAMILY_1"/>
    <property type="match status" value="1"/>
</dbReference>
<feature type="domain" description="HTH araC/xylS-type" evidence="4">
    <location>
        <begin position="163"/>
        <end position="260"/>
    </location>
</feature>
<comment type="caution">
    <text evidence="5">The sequence shown here is derived from an EMBL/GenBank/DDBJ whole genome shotgun (WGS) entry which is preliminary data.</text>
</comment>
<dbReference type="InterPro" id="IPR018062">
    <property type="entry name" value="HTH_AraC-typ_CS"/>
</dbReference>
<name>A0ABT2LR02_9HYPH</name>
<dbReference type="InterPro" id="IPR018060">
    <property type="entry name" value="HTH_AraC"/>
</dbReference>
<evidence type="ECO:0000313" key="6">
    <source>
        <dbReference type="Proteomes" id="UP001320831"/>
    </source>
</evidence>
<dbReference type="RefSeq" id="WP_260905245.1">
    <property type="nucleotide sequence ID" value="NZ_JAOCZP010000005.1"/>
</dbReference>
<dbReference type="Proteomes" id="UP001320831">
    <property type="component" value="Unassembled WGS sequence"/>
</dbReference>